<evidence type="ECO:0000313" key="5">
    <source>
        <dbReference type="Proteomes" id="UP000006548"/>
    </source>
</evidence>
<reference evidence="2 5" key="2">
    <citation type="journal article" date="1999" name="Nature">
        <title>Sequence and analysis of chromosome 4 of the plant Arabidopsis thaliana.</title>
        <authorList>
            <consortium name="EU"/>
            <consortium name="CSHL and WU Arabidopsis Sequencing Project"/>
            <person name="Mayer K."/>
            <person name="Schuller C."/>
            <person name="Wambutt R."/>
            <person name="Murphy G."/>
            <person name="Volckaert G."/>
            <person name="Pohl T."/>
            <person name="Dusterhoft A."/>
            <person name="Stiekema W."/>
            <person name="Entian K.D."/>
            <person name="Terryn N."/>
            <person name="Harris B."/>
            <person name="Ansorge W."/>
            <person name="Brandt P."/>
            <person name="Grivell L."/>
            <person name="Rieger M."/>
            <person name="Weichselgartner M."/>
            <person name="de Simone V."/>
            <person name="Obermaier B."/>
            <person name="Mache R."/>
            <person name="Muller M."/>
            <person name="Kreis M."/>
            <person name="Delseny M."/>
            <person name="Puigdomenech P."/>
            <person name="Watson M."/>
            <person name="Schmidtheini T."/>
            <person name="Reichert B."/>
            <person name="Portatelle D."/>
            <person name="Perez-Alonso M."/>
            <person name="Boutry M."/>
            <person name="Bancroft I."/>
            <person name="Vos P."/>
            <person name="Hoheisel J."/>
            <person name="Zimmermann W."/>
            <person name="Wedler H."/>
            <person name="Ridley P."/>
            <person name="Langham S.A."/>
            <person name="McCullagh B."/>
            <person name="Bilham L."/>
            <person name="Robben J."/>
            <person name="Van der Schueren J."/>
            <person name="Grymonprez B."/>
            <person name="Chuang Y.J."/>
            <person name="Vandenbussche F."/>
            <person name="Braeken M."/>
            <person name="Weltjens I."/>
            <person name="Voet M."/>
            <person name="Bastiaens I."/>
            <person name="Aert R."/>
            <person name="Defoor E."/>
            <person name="Weitzenegger T."/>
            <person name="Bothe G."/>
            <person name="Ramsperger U."/>
            <person name="Hilbert H."/>
            <person name="Braun M."/>
            <person name="Holzer E."/>
            <person name="Brandt A."/>
            <person name="Peters S."/>
            <person name="van Staveren M."/>
            <person name="Dirske W."/>
            <person name="Mooijman P."/>
            <person name="Klein Lankhorst R."/>
            <person name="Rose M."/>
            <person name="Hauf J."/>
            <person name="Kotter P."/>
            <person name="Berneiser S."/>
            <person name="Hempel S."/>
            <person name="Feldpausch M."/>
            <person name="Lamberth S."/>
            <person name="Van den Daele H."/>
            <person name="De Keyser A."/>
            <person name="Buysshaert C."/>
            <person name="Gielen J."/>
            <person name="Villarroel R."/>
            <person name="De Clercq R."/>
            <person name="Van Montagu M."/>
            <person name="Rogers J."/>
            <person name="Cronin A."/>
            <person name="Quail M."/>
            <person name="Bray-Allen S."/>
            <person name="Clark L."/>
            <person name="Doggett J."/>
            <person name="Hall S."/>
            <person name="Kay M."/>
            <person name="Lennard N."/>
            <person name="McLay K."/>
            <person name="Mayes R."/>
            <person name="Pettett A."/>
            <person name="Rajandream M.A."/>
            <person name="Lyne M."/>
            <person name="Benes V."/>
            <person name="Rechmann S."/>
            <person name="Borkova D."/>
            <person name="Blocker H."/>
            <person name="Scharfe M."/>
            <person name="Grimm M."/>
            <person name="Lohnert T.H."/>
            <person name="Dose S."/>
            <person name="de Haan M."/>
            <person name="Maarse A."/>
            <person name="Schafer M."/>
            <person name="Muller-Auer S."/>
            <person name="Gabel C."/>
            <person name="Fuchs M."/>
            <person name="Fartmann B."/>
            <person name="Granderath K."/>
            <person name="Dauner D."/>
            <person name="Herzl A."/>
            <person name="Neumann S."/>
            <person name="Argiriou A."/>
            <person name="Vitale D."/>
            <person name="Liguori R."/>
            <person name="Piravandi E."/>
            <person name="Massenet O."/>
            <person name="Quigley F."/>
            <person name="Clabauld G."/>
            <person name="Mundlein A."/>
            <person name="Felber R."/>
            <person name="Schnabl S."/>
            <person name="Hiller R."/>
            <person name="Schmidt W."/>
            <person name="Lecharny A."/>
            <person name="Aubourg S."/>
            <person name="Chefdor F."/>
            <person name="Cooke R."/>
            <person name="Berger C."/>
            <person name="Montfort A."/>
            <person name="Casacuberta E."/>
            <person name="Gibbons T."/>
            <person name="Weber N."/>
            <person name="Vandenbol M."/>
            <person name="Bargues M."/>
            <person name="Terol J."/>
            <person name="Torres A."/>
            <person name="Perez-Perez A."/>
            <person name="Purnelle B."/>
            <person name="Bent E."/>
            <person name="Johnson S."/>
            <person name="Tacon D."/>
            <person name="Jesse T."/>
            <person name="Heijnen L."/>
            <person name="Schwarz S."/>
            <person name="Scholler P."/>
            <person name="Heber S."/>
            <person name="Francs P."/>
            <person name="Bielke C."/>
            <person name="Frishman D."/>
            <person name="Haase D."/>
            <person name="Lemcke K."/>
            <person name="Mewes H.W."/>
            <person name="Stocker S."/>
            <person name="Zaccaria P."/>
            <person name="Bevan M."/>
            <person name="Wilson R.K."/>
            <person name="de la Bastide M."/>
            <person name="Habermann K."/>
            <person name="Parnell L."/>
            <person name="Dedhia N."/>
            <person name="Gnoj L."/>
            <person name="Schutz K."/>
            <person name="Huang E."/>
            <person name="Spiegel L."/>
            <person name="Sehkon M."/>
            <person name="Murray J."/>
            <person name="Sheet P."/>
            <person name="Cordes M."/>
            <person name="Abu-Threideh J."/>
            <person name="Stoneking T."/>
            <person name="Kalicki J."/>
            <person name="Graves T."/>
            <person name="Harmon G."/>
            <person name="Edwards J."/>
            <person name="Latreille P."/>
            <person name="Courtney L."/>
            <person name="Cloud J."/>
            <person name="Abbott A."/>
            <person name="Scott K."/>
            <person name="Johnson D."/>
            <person name="Minx P."/>
            <person name="Bentley D."/>
            <person name="Fulton B."/>
            <person name="Miller N."/>
            <person name="Greco T."/>
            <person name="Kemp K."/>
            <person name="Kramer J."/>
            <person name="Fulton L."/>
            <person name="Mardis E."/>
            <person name="Dante M."/>
            <person name="Pepin K."/>
            <person name="Hillier L."/>
            <person name="Nelson J."/>
            <person name="Spieth J."/>
            <person name="Ryan E."/>
            <person name="Andrews S."/>
            <person name="Geisel C."/>
            <person name="Layman D."/>
            <person name="Du H."/>
            <person name="Ali J."/>
            <person name="Berghoff A."/>
            <person name="Jones K."/>
            <person name="Drone K."/>
            <person name="Cotton M."/>
            <person name="Joshu C."/>
            <person name="Antonoiu B."/>
            <person name="Zidanic M."/>
            <person name="Strong C."/>
            <person name="Sun H."/>
            <person name="Lamar B."/>
            <person name="Yordan C."/>
            <person name="Ma P."/>
            <person name="Zhong J."/>
            <person name="Preston R."/>
            <person name="Vil D."/>
            <person name="Shekher M."/>
            <person name="Matero A."/>
            <person name="Shah R."/>
            <person name="Swaby I.K."/>
            <person name="O'Shaughnessy A."/>
            <person name="Rodriguez M."/>
            <person name="Hoffmann J."/>
            <person name="Till S."/>
            <person name="Granat S."/>
            <person name="Shohdy N."/>
            <person name="Hasegawa A."/>
            <person name="Hameed A."/>
            <person name="Lodhi M."/>
            <person name="Johnson A."/>
            <person name="Chen E."/>
            <person name="Marra M."/>
            <person name="Martienssen R."/>
            <person name="McCombie W.R."/>
        </authorList>
    </citation>
    <scope>NUCLEOTIDE SEQUENCE [LARGE SCALE GENOMIC DNA]</scope>
    <source>
        <strain evidence="5">cv. Columbia</strain>
    </source>
</reference>
<protein>
    <submittedName>
        <fullName evidence="2">Reverse transcriptase (RNA-dependent DNA polymerase)</fullName>
    </submittedName>
</protein>
<gene>
    <name evidence="1 2" type="ordered locus">At4g20220</name>
    <name evidence="3" type="ORF">F1C12.140</name>
    <name evidence="2" type="ORF">F1C12_140</name>
</gene>
<dbReference type="AlphaFoldDB" id="O65436"/>
<evidence type="ECO:0000313" key="1">
    <source>
        <dbReference type="Araport" id="AT4G20220"/>
    </source>
</evidence>
<evidence type="ECO:0000313" key="3">
    <source>
        <dbReference type="EMBL" id="CAA18247.1"/>
    </source>
</evidence>
<organism evidence="3">
    <name type="scientific">Arabidopsis thaliana</name>
    <name type="common">Mouse-ear cress</name>
    <dbReference type="NCBI Taxonomy" id="3702"/>
    <lineage>
        <taxon>Eukaryota</taxon>
        <taxon>Viridiplantae</taxon>
        <taxon>Streptophyta</taxon>
        <taxon>Embryophyta</taxon>
        <taxon>Tracheophyta</taxon>
        <taxon>Spermatophyta</taxon>
        <taxon>Magnoliopsida</taxon>
        <taxon>eudicotyledons</taxon>
        <taxon>Gunneridae</taxon>
        <taxon>Pentapetalae</taxon>
        <taxon>rosids</taxon>
        <taxon>malvids</taxon>
        <taxon>Brassicales</taxon>
        <taxon>Brassicaceae</taxon>
        <taxon>Camelineae</taxon>
        <taxon>Arabidopsis</taxon>
    </lineage>
</organism>
<dbReference type="EMBL" id="AL022224">
    <property type="protein sequence ID" value="CAA18247.1"/>
    <property type="molecule type" value="Genomic_DNA"/>
</dbReference>
<dbReference type="ExpressionAtlas" id="O65436">
    <property type="expression patterns" value="baseline and differential"/>
</dbReference>
<keyword evidence="2" id="KW-0548">Nucleotidyltransferase</keyword>
<evidence type="ECO:0000313" key="4">
    <source>
        <dbReference type="EMBL" id="CAB79022.1"/>
    </source>
</evidence>
<dbReference type="PIR" id="T05330">
    <property type="entry name" value="T05330"/>
</dbReference>
<reference evidence="5" key="7">
    <citation type="journal article" date="2017" name="Plant J.">
        <title>Araport11: a complete reannotation of the Arabidopsis thaliana reference genome.</title>
        <authorList>
            <person name="Cheng C.Y."/>
            <person name="Krishnakumar V."/>
            <person name="Chan A.P."/>
            <person name="Thibaud-Nissen F."/>
            <person name="Schobel S."/>
            <person name="Town C.D."/>
        </authorList>
    </citation>
    <scope>GENOME REANNOTATION</scope>
    <source>
        <strain evidence="5">cv. Columbia</strain>
    </source>
</reference>
<dbReference type="PaxDb" id="3702-AT4G20220.1"/>
<dbReference type="EMBL" id="CP002687">
    <property type="protein sequence ID" value="AEE84286.1"/>
    <property type="molecule type" value="Genomic_DNA"/>
</dbReference>
<dbReference type="KEGG" id="ath:AT4G20220"/>
<accession>O65436</accession>
<reference evidence="4" key="4">
    <citation type="submission" date="2000-03" db="EMBL/GenBank/DDBJ databases">
        <authorList>
            <person name="Terryn N."/>
            <person name="Ardiles W."/>
            <person name="Buysshaert C."/>
            <person name="Dasseville R."/>
            <person name="De Clerck R."/>
            <person name="De Keyser A."/>
            <person name="Neyt P."/>
            <person name="Rouze P."/>
            <person name="Van Den Daele H."/>
            <person name="Villaroel R."/>
            <person name="Gielen J."/>
            <person name="Van Montagu M."/>
            <person name="Mewes H.W."/>
            <person name="Lemcke K."/>
            <person name="Mayer K.F.X."/>
        </authorList>
    </citation>
    <scope>NUCLEOTIDE SEQUENCE</scope>
</reference>
<dbReference type="GO" id="GO:0003964">
    <property type="term" value="F:RNA-directed DNA polymerase activity"/>
    <property type="evidence" value="ECO:0007669"/>
    <property type="project" value="UniProtKB-KW"/>
</dbReference>
<reference evidence="2" key="6">
    <citation type="submission" date="2016-05" db="EMBL/GenBank/DDBJ databases">
        <authorList>
            <person name="Krishnakumar V."/>
            <person name="Cheng C.-Y."/>
            <person name="Chan A.P."/>
            <person name="Schobel S."/>
            <person name="Kim M."/>
            <person name="Ferlanti E.S."/>
            <person name="Belyaeva I."/>
            <person name="Rosen B.D."/>
            <person name="Micklem G."/>
            <person name="Miller J.R."/>
            <person name="Vaughn M."/>
            <person name="Town C.D."/>
        </authorList>
    </citation>
    <scope>NUCLEOTIDE SEQUENCE</scope>
</reference>
<sequence>MENVSEAKLVVGMTIRRSKKGLMLSQEKYLKNVLTRLNMDNAKRFSSDTPFAGQFNYPKINHYRQRDVKYVTLDIIHAMEVTSIFLSKLEIEIYRDRTKDQIDMSVVDEIIVNLRNLISERVYLPEINWKFKTEPHTSTNFRTKCLPCDSRNLGKTYD</sequence>
<reference evidence="2" key="5">
    <citation type="submission" date="2011-02" db="EMBL/GenBank/DDBJ databases">
        <authorList>
            <consortium name="TAIR"/>
            <person name="Swarbreck D."/>
            <person name="Lamesch P."/>
            <person name="Wilks C."/>
            <person name="Huala E."/>
        </authorList>
    </citation>
    <scope>NUCLEOTIDE SEQUENCE</scope>
</reference>
<dbReference type="EMBL" id="AL161552">
    <property type="protein sequence ID" value="CAB79022.1"/>
    <property type="molecule type" value="Genomic_DNA"/>
</dbReference>
<proteinExistence type="predicted"/>
<evidence type="ECO:0000313" key="2">
    <source>
        <dbReference type="EMBL" id="AEE84286.1"/>
    </source>
</evidence>
<dbReference type="Proteomes" id="UP000006548">
    <property type="component" value="Chromosome 4"/>
</dbReference>
<keyword evidence="2" id="KW-0808">Transferase</keyword>
<dbReference type="Araport" id="AT4G20220"/>
<dbReference type="GeneID" id="827769"/>
<dbReference type="HOGENOM" id="CLU_1671739_0_0_1"/>
<name>O65436_ARATH</name>
<keyword evidence="5" id="KW-1185">Reference proteome</keyword>
<reference evidence="3" key="3">
    <citation type="submission" date="1999-09" db="EMBL/GenBank/DDBJ databases">
        <authorList>
            <person name="EU Arabidopsis sequencing project"/>
        </authorList>
    </citation>
    <scope>NUCLEOTIDE SEQUENCE</scope>
</reference>
<dbReference type="TAIR" id="AT4G20220"/>
<dbReference type="STRING" id="3702.O65436"/>
<reference evidence="3" key="1">
    <citation type="submission" date="1998-03" db="EMBL/GenBank/DDBJ databases">
        <authorList>
            <person name="Bevan M."/>
            <person name="Terryn N."/>
            <person name="Ardiles W."/>
            <person name="Buysshaert C."/>
            <person name="Dasseville R."/>
            <person name="De Clerck R."/>
            <person name="De Keyser A."/>
            <person name="Neyt P."/>
            <person name="Rouze P."/>
            <person name="Van Den Daele H."/>
            <person name="Villaroel R."/>
            <person name="Gielen J."/>
            <person name="Van Montagu M."/>
            <person name="Bancroft I."/>
            <person name="Mewes H.W."/>
            <person name="Mayer K.F.X."/>
            <person name="Lemcke K."/>
            <person name="Schueller C."/>
        </authorList>
    </citation>
    <scope>NUCLEOTIDE SEQUENCE</scope>
</reference>
<keyword evidence="2" id="KW-0695">RNA-directed DNA polymerase</keyword>